<proteinExistence type="inferred from homology"/>
<dbReference type="GO" id="GO:0009086">
    <property type="term" value="P:methionine biosynthetic process"/>
    <property type="evidence" value="ECO:0007669"/>
    <property type="project" value="TreeGrafter"/>
</dbReference>
<dbReference type="OrthoDB" id="9812555at2"/>
<keyword evidence="4 8" id="KW-0285">Flavoprotein</keyword>
<comment type="caution">
    <text evidence="9">The sequence shown here is derived from an EMBL/GenBank/DDBJ whole genome shotgun (WGS) entry which is preliminary data.</text>
</comment>
<gene>
    <name evidence="9" type="ORF">GU90_10315</name>
</gene>
<dbReference type="Gene3D" id="3.20.20.220">
    <property type="match status" value="1"/>
</dbReference>
<comment type="pathway">
    <text evidence="2 8">One-carbon metabolism; tetrahydrofolate interconversion.</text>
</comment>
<keyword evidence="10" id="KW-1185">Reference proteome</keyword>
<protein>
    <recommendedName>
        <fullName evidence="8">Methylenetetrahydrofolate reductase</fullName>
    </recommendedName>
</protein>
<dbReference type="SUPFAM" id="SSF51730">
    <property type="entry name" value="FAD-linked oxidoreductase"/>
    <property type="match status" value="1"/>
</dbReference>
<dbReference type="EMBL" id="JNVU01000025">
    <property type="protein sequence ID" value="KEI44547.1"/>
    <property type="molecule type" value="Genomic_DNA"/>
</dbReference>
<evidence type="ECO:0000313" key="10">
    <source>
        <dbReference type="Proteomes" id="UP000031419"/>
    </source>
</evidence>
<dbReference type="eggNOG" id="COG0685">
    <property type="taxonomic scope" value="Bacteria"/>
</dbReference>
<dbReference type="UniPathway" id="UPA00193"/>
<organism evidence="9 10">
    <name type="scientific">Saccharopolyspora rectivirgula</name>
    <dbReference type="NCBI Taxonomy" id="28042"/>
    <lineage>
        <taxon>Bacteria</taxon>
        <taxon>Bacillati</taxon>
        <taxon>Actinomycetota</taxon>
        <taxon>Actinomycetes</taxon>
        <taxon>Pseudonocardiales</taxon>
        <taxon>Pseudonocardiaceae</taxon>
        <taxon>Saccharopolyspora</taxon>
    </lineage>
</organism>
<comment type="cofactor">
    <cofactor evidence="1 8">
        <name>FAD</name>
        <dbReference type="ChEBI" id="CHEBI:57692"/>
    </cofactor>
</comment>
<dbReference type="GO" id="GO:0035999">
    <property type="term" value="P:tetrahydrofolate interconversion"/>
    <property type="evidence" value="ECO:0007669"/>
    <property type="project" value="UniProtKB-UniPathway"/>
</dbReference>
<dbReference type="InterPro" id="IPR003171">
    <property type="entry name" value="Mehydrof_redctse-like"/>
</dbReference>
<comment type="catalytic activity">
    <reaction evidence="7">
        <text>(6S)-5-methyl-5,6,7,8-tetrahydrofolate + NAD(+) = (6R)-5,10-methylene-5,6,7,8-tetrahydrofolate + NADH + H(+)</text>
        <dbReference type="Rhea" id="RHEA:19821"/>
        <dbReference type="ChEBI" id="CHEBI:15378"/>
        <dbReference type="ChEBI" id="CHEBI:15636"/>
        <dbReference type="ChEBI" id="CHEBI:18608"/>
        <dbReference type="ChEBI" id="CHEBI:57540"/>
        <dbReference type="ChEBI" id="CHEBI:57945"/>
        <dbReference type="EC" id="1.5.1.54"/>
    </reaction>
    <physiologicalReaction direction="right-to-left" evidence="7">
        <dbReference type="Rhea" id="RHEA:19823"/>
    </physiologicalReaction>
</comment>
<evidence type="ECO:0000313" key="9">
    <source>
        <dbReference type="EMBL" id="KEI44547.1"/>
    </source>
</evidence>
<dbReference type="Proteomes" id="UP000031419">
    <property type="component" value="Unassembled WGS sequence"/>
</dbReference>
<name>A0A073AZT2_9PSEU</name>
<dbReference type="GO" id="GO:0106312">
    <property type="term" value="F:methylenetetrahydrofolate reductase (NADH) activity"/>
    <property type="evidence" value="ECO:0007669"/>
    <property type="project" value="UniProtKB-EC"/>
</dbReference>
<dbReference type="RefSeq" id="WP_029719391.1">
    <property type="nucleotide sequence ID" value="NZ_JAJUIW010000003.1"/>
</dbReference>
<evidence type="ECO:0000256" key="7">
    <source>
        <dbReference type="ARBA" id="ARBA00048628"/>
    </source>
</evidence>
<evidence type="ECO:0000256" key="1">
    <source>
        <dbReference type="ARBA" id="ARBA00001974"/>
    </source>
</evidence>
<dbReference type="PANTHER" id="PTHR45754:SF3">
    <property type="entry name" value="METHYLENETETRAHYDROFOLATE REDUCTASE (NADPH)"/>
    <property type="match status" value="1"/>
</dbReference>
<evidence type="ECO:0000256" key="5">
    <source>
        <dbReference type="ARBA" id="ARBA00022827"/>
    </source>
</evidence>
<evidence type="ECO:0000256" key="2">
    <source>
        <dbReference type="ARBA" id="ARBA00004777"/>
    </source>
</evidence>
<dbReference type="Pfam" id="PF02219">
    <property type="entry name" value="MTHFR"/>
    <property type="match status" value="1"/>
</dbReference>
<keyword evidence="5 8" id="KW-0274">FAD</keyword>
<evidence type="ECO:0000256" key="6">
    <source>
        <dbReference type="ARBA" id="ARBA00023002"/>
    </source>
</evidence>
<evidence type="ECO:0000256" key="3">
    <source>
        <dbReference type="ARBA" id="ARBA00006743"/>
    </source>
</evidence>
<keyword evidence="6 8" id="KW-0560">Oxidoreductase</keyword>
<reference evidence="9 10" key="1">
    <citation type="submission" date="2014-06" db="EMBL/GenBank/DDBJ databases">
        <title>Saccharopolyspora rectivirgula DSM-43113 Genome sequencing.</title>
        <authorList>
            <person name="Barrera C."/>
            <person name="Millon L."/>
            <person name="Rognon B."/>
            <person name="Zaugg C."/>
            <person name="Monod M."/>
        </authorList>
    </citation>
    <scope>NUCLEOTIDE SEQUENCE [LARGE SCALE GENOMIC DNA]</scope>
    <source>
        <strain evidence="9 10">DSM 43113</strain>
    </source>
</reference>
<dbReference type="AlphaFoldDB" id="A0A073AZT2"/>
<comment type="similarity">
    <text evidence="3 8">Belongs to the methylenetetrahydrofolate reductase family.</text>
</comment>
<dbReference type="GO" id="GO:0005829">
    <property type="term" value="C:cytosol"/>
    <property type="evidence" value="ECO:0007669"/>
    <property type="project" value="TreeGrafter"/>
</dbReference>
<sequence>MSSGQLQQAVSTRFEVLPLNDTAALVDHLPAGTTVTVTASPRRGLEPTLELSGRLQSAGYRAVPHIAARSVSSTGHLVDVLDQLTAHRISEVFVVGGDSTAPAGPFPDALSLLRAAEELGRLPERIGITGYPEPHALIPDDSTVQAMAQKSRYAHYIVSQMCFSAETITNWVTAVRQRGIQLPIYLGMPGVVDMRKLMRIALRIGLGESTRYLRKQHGILSKLVNRYSADDLLAQLYPFANDPANGIAGWHFFTFNEVARTADWFQEFTTRHGEVSA</sequence>
<evidence type="ECO:0000256" key="4">
    <source>
        <dbReference type="ARBA" id="ARBA00022630"/>
    </source>
</evidence>
<dbReference type="STRING" id="28042.GU90_10315"/>
<dbReference type="InterPro" id="IPR029041">
    <property type="entry name" value="FAD-linked_oxidoreductase-like"/>
</dbReference>
<dbReference type="PANTHER" id="PTHR45754">
    <property type="entry name" value="METHYLENETETRAHYDROFOLATE REDUCTASE"/>
    <property type="match status" value="1"/>
</dbReference>
<dbReference type="GO" id="GO:0071949">
    <property type="term" value="F:FAD binding"/>
    <property type="evidence" value="ECO:0007669"/>
    <property type="project" value="TreeGrafter"/>
</dbReference>
<accession>A0A073AZT2</accession>
<evidence type="ECO:0000256" key="8">
    <source>
        <dbReference type="RuleBase" id="RU003862"/>
    </source>
</evidence>